<keyword evidence="3" id="KW-0520">NAD</keyword>
<evidence type="ECO:0000313" key="8">
    <source>
        <dbReference type="EMBL" id="KAK9883425.1"/>
    </source>
</evidence>
<dbReference type="FunFam" id="3.40.605.10:FF:000004">
    <property type="entry name" value="Aldehyde dehydrogenase"/>
    <property type="match status" value="1"/>
</dbReference>
<keyword evidence="6" id="KW-1133">Transmembrane helix</keyword>
<dbReference type="InterPro" id="IPR016162">
    <property type="entry name" value="Ald_DH_N"/>
</dbReference>
<feature type="active site" evidence="5">
    <location>
        <position position="252"/>
    </location>
</feature>
<evidence type="ECO:0000313" key="9">
    <source>
        <dbReference type="Proteomes" id="UP001431783"/>
    </source>
</evidence>
<keyword evidence="6" id="KW-0472">Membrane</keyword>
<dbReference type="Gene3D" id="3.40.605.10">
    <property type="entry name" value="Aldehyde Dehydrogenase, Chain A, domain 1"/>
    <property type="match status" value="1"/>
</dbReference>
<evidence type="ECO:0000259" key="7">
    <source>
        <dbReference type="Pfam" id="PF00171"/>
    </source>
</evidence>
<name>A0AAW1UQT9_9CUCU</name>
<dbReference type="Pfam" id="PF00171">
    <property type="entry name" value="Aldedh"/>
    <property type="match status" value="1"/>
</dbReference>
<feature type="active site" evidence="5">
    <location>
        <position position="286"/>
    </location>
</feature>
<dbReference type="AlphaFoldDB" id="A0AAW1UQT9"/>
<evidence type="ECO:0000256" key="3">
    <source>
        <dbReference type="ARBA" id="ARBA00023027"/>
    </source>
</evidence>
<dbReference type="PANTHER" id="PTHR43570">
    <property type="entry name" value="ALDEHYDE DEHYDROGENASE"/>
    <property type="match status" value="1"/>
</dbReference>
<dbReference type="InterPro" id="IPR012394">
    <property type="entry name" value="Aldehyde_DH_NAD(P)"/>
</dbReference>
<evidence type="ECO:0000256" key="5">
    <source>
        <dbReference type="PIRSR" id="PIRSR036492-1"/>
    </source>
</evidence>
<dbReference type="EMBL" id="JARQZJ010000091">
    <property type="protein sequence ID" value="KAK9883425.1"/>
    <property type="molecule type" value="Genomic_DNA"/>
</dbReference>
<feature type="domain" description="Aldehyde dehydrogenase" evidence="7">
    <location>
        <begin position="48"/>
        <end position="469"/>
    </location>
</feature>
<evidence type="ECO:0000256" key="4">
    <source>
        <dbReference type="PIRNR" id="PIRNR036492"/>
    </source>
</evidence>
<dbReference type="InterPro" id="IPR015590">
    <property type="entry name" value="Aldehyde_DH_dom"/>
</dbReference>
<reference evidence="8 9" key="1">
    <citation type="submission" date="2023-03" db="EMBL/GenBank/DDBJ databases">
        <title>Genome insight into feeding habits of ladybird beetles.</title>
        <authorList>
            <person name="Li H.-S."/>
            <person name="Huang Y.-H."/>
            <person name="Pang H."/>
        </authorList>
    </citation>
    <scope>NUCLEOTIDE SEQUENCE [LARGE SCALE GENOMIC DNA]</scope>
    <source>
        <strain evidence="8">SYSU_2023b</strain>
        <tissue evidence="8">Whole body</tissue>
    </source>
</reference>
<accession>A0AAW1UQT9</accession>
<dbReference type="PANTHER" id="PTHR43570:SF16">
    <property type="entry name" value="ALDEHYDE DEHYDROGENASE TYPE III, ISOFORM Q"/>
    <property type="match status" value="1"/>
</dbReference>
<dbReference type="GO" id="GO:0004029">
    <property type="term" value="F:aldehyde dehydrogenase (NAD+) activity"/>
    <property type="evidence" value="ECO:0007669"/>
    <property type="project" value="TreeGrafter"/>
</dbReference>
<gene>
    <name evidence="8" type="ORF">WA026_001599</name>
</gene>
<keyword evidence="6" id="KW-0812">Transmembrane</keyword>
<comment type="similarity">
    <text evidence="1 4">Belongs to the aldehyde dehydrogenase family.</text>
</comment>
<protein>
    <recommendedName>
        <fullName evidence="4">Aldehyde dehydrogenase</fullName>
    </recommendedName>
</protein>
<dbReference type="InterPro" id="IPR016163">
    <property type="entry name" value="Ald_DH_C"/>
</dbReference>
<feature type="transmembrane region" description="Helical" evidence="6">
    <location>
        <begin position="506"/>
        <end position="528"/>
    </location>
</feature>
<dbReference type="PIRSF" id="PIRSF036492">
    <property type="entry name" value="ALDH"/>
    <property type="match status" value="1"/>
</dbReference>
<sequence length="532" mass="59781">MSKVVDDFQLPRVETTNGAVVNSTVIDIVDPFFIRSQNQQLLPLTPSEVVRNARRAFRTNKTKPLKYRESQLKALLKFFEECRTDIEDALQRDLRKHPQEVNLAEVILVTNDIRHSLIEMKKWVSPKQPSKRLINILEDVEIHNDPYGVVLIIGAWNYPVLLTLGPLIGALTAGNCVVLKPSEMAPATSSLLSKTLTKYLDPETFYVVEGGIQETTELLEEKFDYIFFTGSTTVGKIVHQAAAKNLTPTTLELGGKCPCYLDNTVNIEIATRRIIWGKIMNAGQTCICVDYLLCTTEVKENFLKSASKVLAEFYGNEKLPSDMSKIISPNHFKRLMRLIENADIAIGGEYCETQCLLSPTILVNVKKTDPVMQEEIFGPILPILEIQNCDEAIEYINDNEKPLALYVFSNDEKVQKRFLEETSSGSVSINDTLMQICTENLPFGGVGASGMGAYHGEEGFKTFSHQKSVLKTMLSPITEIGLQSRYPPYNESKIAMMNTVMRKRRGIPLSYISNILIFIIGFCAAYAYNKYL</sequence>
<keyword evidence="9" id="KW-1185">Reference proteome</keyword>
<dbReference type="GO" id="GO:0005737">
    <property type="term" value="C:cytoplasm"/>
    <property type="evidence" value="ECO:0007669"/>
    <property type="project" value="TreeGrafter"/>
</dbReference>
<dbReference type="SUPFAM" id="SSF53720">
    <property type="entry name" value="ALDH-like"/>
    <property type="match status" value="1"/>
</dbReference>
<dbReference type="GO" id="GO:0006081">
    <property type="term" value="P:aldehyde metabolic process"/>
    <property type="evidence" value="ECO:0007669"/>
    <property type="project" value="InterPro"/>
</dbReference>
<dbReference type="InterPro" id="IPR016161">
    <property type="entry name" value="Ald_DH/histidinol_DH"/>
</dbReference>
<dbReference type="Proteomes" id="UP001431783">
    <property type="component" value="Unassembled WGS sequence"/>
</dbReference>
<evidence type="ECO:0000256" key="6">
    <source>
        <dbReference type="SAM" id="Phobius"/>
    </source>
</evidence>
<keyword evidence="2 4" id="KW-0560">Oxidoreductase</keyword>
<evidence type="ECO:0000256" key="1">
    <source>
        <dbReference type="ARBA" id="ARBA00009986"/>
    </source>
</evidence>
<evidence type="ECO:0000256" key="2">
    <source>
        <dbReference type="ARBA" id="ARBA00023002"/>
    </source>
</evidence>
<dbReference type="Gene3D" id="3.40.309.10">
    <property type="entry name" value="Aldehyde Dehydrogenase, Chain A, domain 2"/>
    <property type="match status" value="1"/>
</dbReference>
<proteinExistence type="inferred from homology"/>
<dbReference type="FunFam" id="3.40.309.10:FF:000003">
    <property type="entry name" value="Aldehyde dehydrogenase"/>
    <property type="match status" value="1"/>
</dbReference>
<organism evidence="8 9">
    <name type="scientific">Henosepilachna vigintioctopunctata</name>
    <dbReference type="NCBI Taxonomy" id="420089"/>
    <lineage>
        <taxon>Eukaryota</taxon>
        <taxon>Metazoa</taxon>
        <taxon>Ecdysozoa</taxon>
        <taxon>Arthropoda</taxon>
        <taxon>Hexapoda</taxon>
        <taxon>Insecta</taxon>
        <taxon>Pterygota</taxon>
        <taxon>Neoptera</taxon>
        <taxon>Endopterygota</taxon>
        <taxon>Coleoptera</taxon>
        <taxon>Polyphaga</taxon>
        <taxon>Cucujiformia</taxon>
        <taxon>Coccinelloidea</taxon>
        <taxon>Coccinellidae</taxon>
        <taxon>Epilachninae</taxon>
        <taxon>Epilachnini</taxon>
        <taxon>Henosepilachna</taxon>
    </lineage>
</organism>
<comment type="caution">
    <text evidence="8">The sequence shown here is derived from an EMBL/GenBank/DDBJ whole genome shotgun (WGS) entry which is preliminary data.</text>
</comment>